<dbReference type="RefSeq" id="WP_192883898.1">
    <property type="nucleotide sequence ID" value="NZ_CP028290.1"/>
</dbReference>
<evidence type="ECO:0000313" key="4">
    <source>
        <dbReference type="Proteomes" id="UP000199317"/>
    </source>
</evidence>
<keyword evidence="4" id="KW-1185">Reference proteome</keyword>
<feature type="transmembrane region" description="Helical" evidence="2">
    <location>
        <begin position="103"/>
        <end position="123"/>
    </location>
</feature>
<keyword evidence="2" id="KW-1133">Transmembrane helix</keyword>
<evidence type="ECO:0000256" key="1">
    <source>
        <dbReference type="SAM" id="MobiDB-lite"/>
    </source>
</evidence>
<name>A0A1H0WCS2_9BURK</name>
<organism evidence="3 4">
    <name type="scientific">Paracidovorax cattleyae</name>
    <dbReference type="NCBI Taxonomy" id="80868"/>
    <lineage>
        <taxon>Bacteria</taxon>
        <taxon>Pseudomonadati</taxon>
        <taxon>Pseudomonadota</taxon>
        <taxon>Betaproteobacteria</taxon>
        <taxon>Burkholderiales</taxon>
        <taxon>Comamonadaceae</taxon>
        <taxon>Paracidovorax</taxon>
    </lineage>
</organism>
<keyword evidence="2" id="KW-0472">Membrane</keyword>
<dbReference type="AlphaFoldDB" id="A0A1H0WCS2"/>
<dbReference type="InterPro" id="IPR036147">
    <property type="entry name" value="Anti-sigma_E_RseA_N_sf"/>
</dbReference>
<evidence type="ECO:0000313" key="3">
    <source>
        <dbReference type="EMBL" id="SDP88504.1"/>
    </source>
</evidence>
<reference evidence="4" key="1">
    <citation type="submission" date="2016-10" db="EMBL/GenBank/DDBJ databases">
        <authorList>
            <person name="Varghese N."/>
            <person name="Submissions S."/>
        </authorList>
    </citation>
    <scope>NUCLEOTIDE SEQUENCE [LARGE SCALE GENOMIC DNA]</scope>
    <source>
        <strain evidence="4">DSM 17101</strain>
    </source>
</reference>
<evidence type="ECO:0000256" key="2">
    <source>
        <dbReference type="SAM" id="Phobius"/>
    </source>
</evidence>
<accession>A0A1H0WCS2</accession>
<dbReference type="Proteomes" id="UP000199317">
    <property type="component" value="Unassembled WGS sequence"/>
</dbReference>
<dbReference type="GO" id="GO:0016989">
    <property type="term" value="F:sigma factor antagonist activity"/>
    <property type="evidence" value="ECO:0007669"/>
    <property type="project" value="InterPro"/>
</dbReference>
<gene>
    <name evidence="3" type="ORF">SAMN04489708_13624</name>
</gene>
<protein>
    <submittedName>
        <fullName evidence="3">Transmembrane transcriptional regulator (Anti-sigma factor RsiW)</fullName>
    </submittedName>
</protein>
<dbReference type="Gene3D" id="1.10.10.880">
    <property type="entry name" value="Anti sigma-E protein RseA, N-terminal domain"/>
    <property type="match status" value="1"/>
</dbReference>
<sequence length="305" mass="32435">MTTPPTPTPDGTLHGVPSGAPKTGLDDERLNALVDGRLSDAEAQPLRQRLAGDPATQDRVQAWQAQREQLRGLHADWEVAPVPPPLIQAARDFQNRRMRSAQAWRMAGLAASIAFAFGLGWTLHGTVGPANPNTATLARSTPPPLAPTQRFALQAAAAHAVYQPEQRHPVEVGAAQQEHLVQWLSRRLGRPLHIPDLQPQGYELVGGRLLPGDASPGGASGARAQFMYQNAAGQRVTLYLGAMPAAGAPHGEAGRTPAAETAFRYEGGGPVPSFYWVEDGFGYALSGPLPREALLAIATAIHPQL</sequence>
<keyword evidence="2 3" id="KW-0812">Transmembrane</keyword>
<dbReference type="EMBL" id="FNJL01000036">
    <property type="protein sequence ID" value="SDP88504.1"/>
    <property type="molecule type" value="Genomic_DNA"/>
</dbReference>
<feature type="region of interest" description="Disordered" evidence="1">
    <location>
        <begin position="1"/>
        <end position="26"/>
    </location>
</feature>
<proteinExistence type="predicted"/>